<protein>
    <recommendedName>
        <fullName evidence="5">Pentatricopeptide repeat-containing protein</fullName>
    </recommendedName>
</protein>
<evidence type="ECO:0008006" key="5">
    <source>
        <dbReference type="Google" id="ProtNLM"/>
    </source>
</evidence>
<organism evidence="3 4">
    <name type="scientific">Escallonia herrerae</name>
    <dbReference type="NCBI Taxonomy" id="1293975"/>
    <lineage>
        <taxon>Eukaryota</taxon>
        <taxon>Viridiplantae</taxon>
        <taxon>Streptophyta</taxon>
        <taxon>Embryophyta</taxon>
        <taxon>Tracheophyta</taxon>
        <taxon>Spermatophyta</taxon>
        <taxon>Magnoliopsida</taxon>
        <taxon>eudicotyledons</taxon>
        <taxon>Gunneridae</taxon>
        <taxon>Pentapetalae</taxon>
        <taxon>asterids</taxon>
        <taxon>campanulids</taxon>
        <taxon>Escalloniales</taxon>
        <taxon>Escalloniaceae</taxon>
        <taxon>Escallonia</taxon>
    </lineage>
</organism>
<proteinExistence type="predicted"/>
<dbReference type="InterPro" id="IPR002885">
    <property type="entry name" value="PPR_rpt"/>
</dbReference>
<feature type="repeat" description="PPR" evidence="2">
    <location>
        <begin position="76"/>
        <end position="106"/>
    </location>
</feature>
<name>A0AA89AF60_9ASTE</name>
<keyword evidence="4" id="KW-1185">Reference proteome</keyword>
<dbReference type="Gene3D" id="1.25.40.10">
    <property type="entry name" value="Tetratricopeptide repeat domain"/>
    <property type="match status" value="1"/>
</dbReference>
<keyword evidence="1" id="KW-0677">Repeat</keyword>
<dbReference type="InterPro" id="IPR011990">
    <property type="entry name" value="TPR-like_helical_dom_sf"/>
</dbReference>
<sequence>MAASVGVLTIKALEDMFAPLLQNCAKLVKMKKIHAQIVIFSLSQINYLVTKMVDICDSNGKIQYASLLFNDLAEPNNFLYNAMIRAYTHSHRFLLAIDMYKQMLKVPKQTQAEEPIFPNKFTYPFVEEEKLLLEREERAEIVEKEKLILG</sequence>
<dbReference type="PROSITE" id="PS51375">
    <property type="entry name" value="PPR"/>
    <property type="match status" value="1"/>
</dbReference>
<dbReference type="Proteomes" id="UP001188597">
    <property type="component" value="Unassembled WGS sequence"/>
</dbReference>
<dbReference type="NCBIfam" id="TIGR00756">
    <property type="entry name" value="PPR"/>
    <property type="match status" value="1"/>
</dbReference>
<gene>
    <name evidence="3" type="ORF">RJ639_024335</name>
</gene>
<accession>A0AA89AF60</accession>
<comment type="caution">
    <text evidence="3">The sequence shown here is derived from an EMBL/GenBank/DDBJ whole genome shotgun (WGS) entry which is preliminary data.</text>
</comment>
<evidence type="ECO:0000256" key="2">
    <source>
        <dbReference type="PROSITE-ProRule" id="PRU00708"/>
    </source>
</evidence>
<evidence type="ECO:0000256" key="1">
    <source>
        <dbReference type="ARBA" id="ARBA00022737"/>
    </source>
</evidence>
<evidence type="ECO:0000313" key="4">
    <source>
        <dbReference type="Proteomes" id="UP001188597"/>
    </source>
</evidence>
<reference evidence="3" key="1">
    <citation type="submission" date="2022-12" db="EMBL/GenBank/DDBJ databases">
        <title>Draft genome assemblies for two species of Escallonia (Escalloniales).</title>
        <authorList>
            <person name="Chanderbali A."/>
            <person name="Dervinis C."/>
            <person name="Anghel I."/>
            <person name="Soltis D."/>
            <person name="Soltis P."/>
            <person name="Zapata F."/>
        </authorList>
    </citation>
    <scope>NUCLEOTIDE SEQUENCE</scope>
    <source>
        <strain evidence="3">UCBG64.0493</strain>
        <tissue evidence="3">Leaf</tissue>
    </source>
</reference>
<dbReference type="AlphaFoldDB" id="A0AA89AF60"/>
<evidence type="ECO:0000313" key="3">
    <source>
        <dbReference type="EMBL" id="KAK3000032.1"/>
    </source>
</evidence>
<dbReference type="EMBL" id="JAVXUP010003106">
    <property type="protein sequence ID" value="KAK3000032.1"/>
    <property type="molecule type" value="Genomic_DNA"/>
</dbReference>